<sequence length="126" mass="12967">MKIAGFGFRQNASADDLRAALTLTGCAQPDALASVAHKATAPQLQQLATEMNLPVIALSEDEIASTPTLTCSPRIKARFGTGSLAEAAALVAARKGQPHSSARLTGPRVKTDNGLATAAIAERTTL</sequence>
<dbReference type="GO" id="GO:0008168">
    <property type="term" value="F:methyltransferase activity"/>
    <property type="evidence" value="ECO:0007669"/>
    <property type="project" value="UniProtKB-KW"/>
</dbReference>
<keyword evidence="2" id="KW-0489">Methyltransferase</keyword>
<evidence type="ECO:0000313" key="2">
    <source>
        <dbReference type="EMBL" id="AZV77381.1"/>
    </source>
</evidence>
<dbReference type="InterPro" id="IPR036518">
    <property type="entry name" value="CobE/GbiG_C_sf"/>
</dbReference>
<dbReference type="SUPFAM" id="SSF159664">
    <property type="entry name" value="CobE/GbiG C-terminal domain-like"/>
    <property type="match status" value="1"/>
</dbReference>
<dbReference type="Pfam" id="PF01890">
    <property type="entry name" value="CbiG_C"/>
    <property type="match status" value="1"/>
</dbReference>
<dbReference type="GO" id="GO:0009236">
    <property type="term" value="P:cobalamin biosynthetic process"/>
    <property type="evidence" value="ECO:0007669"/>
    <property type="project" value="InterPro"/>
</dbReference>
<name>A0A3T0N054_9RHOB</name>
<gene>
    <name evidence="2" type="ORF">EBB79_05405</name>
</gene>
<dbReference type="KEGG" id="sedi:EBB79_05405"/>
<evidence type="ECO:0000259" key="1">
    <source>
        <dbReference type="Pfam" id="PF01890"/>
    </source>
</evidence>
<keyword evidence="2" id="KW-0808">Transferase</keyword>
<organism evidence="2 3">
    <name type="scientific">Parasedimentitalea marina</name>
    <dbReference type="NCBI Taxonomy" id="2483033"/>
    <lineage>
        <taxon>Bacteria</taxon>
        <taxon>Pseudomonadati</taxon>
        <taxon>Pseudomonadota</taxon>
        <taxon>Alphaproteobacteria</taxon>
        <taxon>Rhodobacterales</taxon>
        <taxon>Paracoccaceae</taxon>
        <taxon>Parasedimentitalea</taxon>
    </lineage>
</organism>
<protein>
    <submittedName>
        <fullName evidence="2">Precorrin methylase</fullName>
    </submittedName>
</protein>
<accession>A0A3T0N054</accession>
<proteinExistence type="predicted"/>
<dbReference type="InterPro" id="IPR002750">
    <property type="entry name" value="CobE/GbiG_C"/>
</dbReference>
<dbReference type="Gene3D" id="3.30.420.180">
    <property type="entry name" value="CobE/GbiG C-terminal domain"/>
    <property type="match status" value="1"/>
</dbReference>
<dbReference type="GO" id="GO:0032259">
    <property type="term" value="P:methylation"/>
    <property type="evidence" value="ECO:0007669"/>
    <property type="project" value="UniProtKB-KW"/>
</dbReference>
<keyword evidence="3" id="KW-1185">Reference proteome</keyword>
<dbReference type="AlphaFoldDB" id="A0A3T0N054"/>
<dbReference type="EMBL" id="CP033219">
    <property type="protein sequence ID" value="AZV77381.1"/>
    <property type="molecule type" value="Genomic_DNA"/>
</dbReference>
<feature type="domain" description="CobE/GbiG C-terminal" evidence="1">
    <location>
        <begin position="3"/>
        <end position="121"/>
    </location>
</feature>
<dbReference type="OrthoDB" id="7665855at2"/>
<evidence type="ECO:0000313" key="3">
    <source>
        <dbReference type="Proteomes" id="UP000283063"/>
    </source>
</evidence>
<dbReference type="RefSeq" id="WP_127747937.1">
    <property type="nucleotide sequence ID" value="NZ_CP033219.1"/>
</dbReference>
<dbReference type="Proteomes" id="UP000283063">
    <property type="component" value="Chromosome"/>
</dbReference>
<reference evidence="2 3" key="1">
    <citation type="submission" date="2018-10" db="EMBL/GenBank/DDBJ databases">
        <title>Parasedimentitalea marina sp. nov., a psychrophilic bacterium isolated from deep seawater of the New Britain Trench.</title>
        <authorList>
            <person name="Cao J."/>
        </authorList>
    </citation>
    <scope>NUCLEOTIDE SEQUENCE [LARGE SCALE GENOMIC DNA]</scope>
    <source>
        <strain evidence="2 3">W43</strain>
    </source>
</reference>